<dbReference type="Gene3D" id="3.30.565.10">
    <property type="entry name" value="Histidine kinase-like ATPase, C-terminal domain"/>
    <property type="match status" value="1"/>
</dbReference>
<evidence type="ECO:0000256" key="2">
    <source>
        <dbReference type="ARBA" id="ARBA00012438"/>
    </source>
</evidence>
<dbReference type="EC" id="2.7.13.3" evidence="2"/>
<comment type="caution">
    <text evidence="11">The sequence shown here is derived from an EMBL/GenBank/DDBJ whole genome shotgun (WGS) entry which is preliminary data.</text>
</comment>
<keyword evidence="12" id="KW-1185">Reference proteome</keyword>
<name>A0ABW4HKD0_9FLAO</name>
<dbReference type="InterPro" id="IPR036890">
    <property type="entry name" value="HATPase_C_sf"/>
</dbReference>
<dbReference type="Proteomes" id="UP001597138">
    <property type="component" value="Unassembled WGS sequence"/>
</dbReference>
<feature type="coiled-coil region" evidence="8">
    <location>
        <begin position="573"/>
        <end position="601"/>
    </location>
</feature>
<gene>
    <name evidence="11" type="ORF">ACFSC2_22515</name>
</gene>
<keyword evidence="9" id="KW-1133">Transmembrane helix</keyword>
<dbReference type="InterPro" id="IPR003594">
    <property type="entry name" value="HATPase_dom"/>
</dbReference>
<dbReference type="EMBL" id="JBHUDZ010000018">
    <property type="protein sequence ID" value="MFD1605527.1"/>
    <property type="molecule type" value="Genomic_DNA"/>
</dbReference>
<dbReference type="SMART" id="SM00387">
    <property type="entry name" value="HATPase_c"/>
    <property type="match status" value="1"/>
</dbReference>
<dbReference type="Pfam" id="PF02518">
    <property type="entry name" value="HATPase_c"/>
    <property type="match status" value="1"/>
</dbReference>
<dbReference type="PANTHER" id="PTHR41523">
    <property type="entry name" value="TWO-COMPONENT SYSTEM SENSOR PROTEIN"/>
    <property type="match status" value="1"/>
</dbReference>
<dbReference type="SUPFAM" id="SSF55874">
    <property type="entry name" value="ATPase domain of HSP90 chaperone/DNA topoisomerase II/histidine kinase"/>
    <property type="match status" value="1"/>
</dbReference>
<dbReference type="InterPro" id="IPR011495">
    <property type="entry name" value="Sig_transdc_His_kin_sub2_dim/P"/>
</dbReference>
<evidence type="ECO:0000256" key="8">
    <source>
        <dbReference type="SAM" id="Coils"/>
    </source>
</evidence>
<sequence>MKTIYLFILMTALSFQSYSQTKSGTYDVKKNRLQIKATAMYLYSVNQGTVDIDSAMVLACTANKLPVSFSYDEGYNDGKPVSGSEMVDQNNISGALKVLSKIEKTDRIKLLLHLGSHYLFKSGEKKEDLKNAFLYINQAVEASNLLGILKWKNQSKLLLAKYYAKAANLTESKKIFSNVVNENRKSNDKKALAEALHNKGSYLAIDDPDKEKTLTEARLLYKSLNEKELEIEILMKILTIHFWAGNLDLAEKELLEVYKIQKQIGFRHTHYTTAPLTFIYNIKNNPKKALFYAIESVETMEAAQDFICADNFYLHLGDIYSSTGHNEEAIVLFKKSFDNRTRSINSGSWHKSLYLIMKSLCDEKKYKEALTYIKLTDTYPPKNSVDEFFLSFAKASTFKEMGNTQAAEKFFIEMDKKAQEIFSPQTALVIIFGYSRMSLFYAQQGNVSKAAFYADKVVDLEKKTNQSPKFMDLELALFKIDSLNGNYDSSIIHYQNFSRIKDSLYDISNNNKIEELKVQYQTLKREENIKKLESQSKLQQSKLDKSKLLINFSVGAIILLFVIIGLFYNHYQLKQKSNRKLELKEKEISLQNKNLQNLLIEKEWLMKEIHHRVKNNLQTVMSLLNSQTEFIEDDLALSTIKSSQHRIHAMSLIHQKLYMSENIASINMPIYINELVEYLRDAFNLNQRIRFIIEIEELELEVTQAIPVGLIINEAVTNSIKYAFPDNQKGLISISLTSTETNRFLLTIKDNGIGIPLKTDKINTSFGMSLIEGLSEDLEGDFSIENNNGTVLQLSFEKDILDVSEVIYNES</sequence>
<keyword evidence="6 11" id="KW-0418">Kinase</keyword>
<evidence type="ECO:0000256" key="1">
    <source>
        <dbReference type="ARBA" id="ARBA00000085"/>
    </source>
</evidence>
<dbReference type="PROSITE" id="PS50109">
    <property type="entry name" value="HIS_KIN"/>
    <property type="match status" value="1"/>
</dbReference>
<feature type="domain" description="Histidine kinase" evidence="10">
    <location>
        <begin position="608"/>
        <end position="800"/>
    </location>
</feature>
<evidence type="ECO:0000256" key="6">
    <source>
        <dbReference type="ARBA" id="ARBA00022777"/>
    </source>
</evidence>
<evidence type="ECO:0000256" key="3">
    <source>
        <dbReference type="ARBA" id="ARBA00022553"/>
    </source>
</evidence>
<proteinExistence type="predicted"/>
<accession>A0ABW4HKD0</accession>
<keyword evidence="5" id="KW-0547">Nucleotide-binding</keyword>
<dbReference type="InterPro" id="IPR011990">
    <property type="entry name" value="TPR-like_helical_dom_sf"/>
</dbReference>
<dbReference type="RefSeq" id="WP_379813345.1">
    <property type="nucleotide sequence ID" value="NZ_JBHUDZ010000018.1"/>
</dbReference>
<evidence type="ECO:0000256" key="4">
    <source>
        <dbReference type="ARBA" id="ARBA00022679"/>
    </source>
</evidence>
<dbReference type="Gene3D" id="3.30.450.20">
    <property type="entry name" value="PAS domain"/>
    <property type="match status" value="1"/>
</dbReference>
<dbReference type="GO" id="GO:0016301">
    <property type="term" value="F:kinase activity"/>
    <property type="evidence" value="ECO:0007669"/>
    <property type="project" value="UniProtKB-KW"/>
</dbReference>
<dbReference type="InterPro" id="IPR005467">
    <property type="entry name" value="His_kinase_dom"/>
</dbReference>
<keyword evidence="4" id="KW-0808">Transferase</keyword>
<comment type="catalytic activity">
    <reaction evidence="1">
        <text>ATP + protein L-histidine = ADP + protein N-phospho-L-histidine.</text>
        <dbReference type="EC" id="2.7.13.3"/>
    </reaction>
</comment>
<reference evidence="12" key="1">
    <citation type="journal article" date="2019" name="Int. J. Syst. Evol. Microbiol.">
        <title>The Global Catalogue of Microorganisms (GCM) 10K type strain sequencing project: providing services to taxonomists for standard genome sequencing and annotation.</title>
        <authorList>
            <consortium name="The Broad Institute Genomics Platform"/>
            <consortium name="The Broad Institute Genome Sequencing Center for Infectious Disease"/>
            <person name="Wu L."/>
            <person name="Ma J."/>
        </authorList>
    </citation>
    <scope>NUCLEOTIDE SEQUENCE [LARGE SCALE GENOMIC DNA]</scope>
    <source>
        <strain evidence="12">CCUG 70865</strain>
    </source>
</reference>
<evidence type="ECO:0000256" key="7">
    <source>
        <dbReference type="ARBA" id="ARBA00022840"/>
    </source>
</evidence>
<organism evidence="11 12">
    <name type="scientific">Flavobacterium artemisiae</name>
    <dbReference type="NCBI Taxonomy" id="2126556"/>
    <lineage>
        <taxon>Bacteria</taxon>
        <taxon>Pseudomonadati</taxon>
        <taxon>Bacteroidota</taxon>
        <taxon>Flavobacteriia</taxon>
        <taxon>Flavobacteriales</taxon>
        <taxon>Flavobacteriaceae</taxon>
        <taxon>Flavobacterium</taxon>
    </lineage>
</organism>
<evidence type="ECO:0000256" key="9">
    <source>
        <dbReference type="SAM" id="Phobius"/>
    </source>
</evidence>
<dbReference type="Pfam" id="PF07568">
    <property type="entry name" value="HisKA_2"/>
    <property type="match status" value="1"/>
</dbReference>
<keyword evidence="3" id="KW-0597">Phosphoprotein</keyword>
<evidence type="ECO:0000256" key="5">
    <source>
        <dbReference type="ARBA" id="ARBA00022741"/>
    </source>
</evidence>
<keyword evidence="7" id="KW-0067">ATP-binding</keyword>
<dbReference type="Gene3D" id="1.25.40.10">
    <property type="entry name" value="Tetratricopeptide repeat domain"/>
    <property type="match status" value="2"/>
</dbReference>
<feature type="transmembrane region" description="Helical" evidence="9">
    <location>
        <begin position="548"/>
        <end position="571"/>
    </location>
</feature>
<keyword evidence="8" id="KW-0175">Coiled coil</keyword>
<protein>
    <recommendedName>
        <fullName evidence="2">histidine kinase</fullName>
        <ecNumber evidence="2">2.7.13.3</ecNumber>
    </recommendedName>
</protein>
<dbReference type="PANTHER" id="PTHR41523:SF8">
    <property type="entry name" value="ETHYLENE RESPONSE SENSOR PROTEIN"/>
    <property type="match status" value="1"/>
</dbReference>
<keyword evidence="9" id="KW-0472">Membrane</keyword>
<evidence type="ECO:0000313" key="12">
    <source>
        <dbReference type="Proteomes" id="UP001597138"/>
    </source>
</evidence>
<evidence type="ECO:0000259" key="10">
    <source>
        <dbReference type="PROSITE" id="PS50109"/>
    </source>
</evidence>
<evidence type="ECO:0000313" key="11">
    <source>
        <dbReference type="EMBL" id="MFD1605527.1"/>
    </source>
</evidence>
<dbReference type="SUPFAM" id="SSF48452">
    <property type="entry name" value="TPR-like"/>
    <property type="match status" value="2"/>
</dbReference>
<keyword evidence="9" id="KW-0812">Transmembrane</keyword>